<organism evidence="7 8">
    <name type="scientific">Psychrosphaera saromensis</name>
    <dbReference type="NCBI Taxonomy" id="716813"/>
    <lineage>
        <taxon>Bacteria</taxon>
        <taxon>Pseudomonadati</taxon>
        <taxon>Pseudomonadota</taxon>
        <taxon>Gammaproteobacteria</taxon>
        <taxon>Alteromonadales</taxon>
        <taxon>Pseudoalteromonadaceae</taxon>
        <taxon>Psychrosphaera</taxon>
    </lineage>
</organism>
<accession>A0A2S7UUC2</accession>
<comment type="similarity">
    <text evidence="2 6">Belongs to the SURF1 family.</text>
</comment>
<evidence type="ECO:0000256" key="6">
    <source>
        <dbReference type="RuleBase" id="RU363076"/>
    </source>
</evidence>
<evidence type="ECO:0000313" key="8">
    <source>
        <dbReference type="Proteomes" id="UP000239007"/>
    </source>
</evidence>
<feature type="transmembrane region" description="Helical" evidence="6">
    <location>
        <begin position="209"/>
        <end position="228"/>
    </location>
</feature>
<keyword evidence="5 6" id="KW-0472">Membrane</keyword>
<comment type="caution">
    <text evidence="7">The sequence shown here is derived from an EMBL/GenBank/DDBJ whole genome shotgun (WGS) entry which is preliminary data.</text>
</comment>
<dbReference type="Pfam" id="PF02104">
    <property type="entry name" value="SURF1"/>
    <property type="match status" value="1"/>
</dbReference>
<keyword evidence="4 6" id="KW-1133">Transmembrane helix</keyword>
<dbReference type="InterPro" id="IPR045214">
    <property type="entry name" value="Surf1/Surf4"/>
</dbReference>
<dbReference type="PANTHER" id="PTHR23427">
    <property type="entry name" value="SURFEIT LOCUS PROTEIN"/>
    <property type="match status" value="1"/>
</dbReference>
<evidence type="ECO:0000256" key="2">
    <source>
        <dbReference type="ARBA" id="ARBA00007165"/>
    </source>
</evidence>
<dbReference type="PROSITE" id="PS50895">
    <property type="entry name" value="SURF1"/>
    <property type="match status" value="1"/>
</dbReference>
<evidence type="ECO:0000256" key="4">
    <source>
        <dbReference type="ARBA" id="ARBA00022989"/>
    </source>
</evidence>
<comment type="caution">
    <text evidence="6">Lacks conserved residue(s) required for the propagation of feature annotation.</text>
</comment>
<keyword evidence="3 6" id="KW-0812">Transmembrane</keyword>
<proteinExistence type="inferred from homology"/>
<evidence type="ECO:0000256" key="5">
    <source>
        <dbReference type="ARBA" id="ARBA00023136"/>
    </source>
</evidence>
<dbReference type="Proteomes" id="UP000239007">
    <property type="component" value="Unassembled WGS sequence"/>
</dbReference>
<dbReference type="EMBL" id="MSCH01000003">
    <property type="protein sequence ID" value="PQJ52881.1"/>
    <property type="molecule type" value="Genomic_DNA"/>
</dbReference>
<evidence type="ECO:0000256" key="1">
    <source>
        <dbReference type="ARBA" id="ARBA00004370"/>
    </source>
</evidence>
<sequence length="248" mass="28319">MAAFVVMCKLGFWQLDRAEQKRQQIALFTQQGEITTEELLPYTEVTLVEINGRKVALQGKIVTDKIWLLDNKTHNGKVGYNVITPFLLKALAKKGVAEQVKDKQILVNWGWLQASKYRSELPSVKLPDNIELTGVVRTTDFKQFSLQQDHKQDESGWPKRVQSVSNIIANLDTRTILPVMVYADTNENINYPQTYKPVVMPPEKHQAYAVQWFLLALSSLLVFMFASLHKGKQTRKTPTSSLKENNEN</sequence>
<keyword evidence="6" id="KW-1003">Cell membrane</keyword>
<evidence type="ECO:0000313" key="7">
    <source>
        <dbReference type="EMBL" id="PQJ52881.1"/>
    </source>
</evidence>
<keyword evidence="8" id="KW-1185">Reference proteome</keyword>
<gene>
    <name evidence="7" type="ORF">BTO11_03905</name>
</gene>
<dbReference type="AlphaFoldDB" id="A0A2S7UUC2"/>
<evidence type="ECO:0000256" key="3">
    <source>
        <dbReference type="ARBA" id="ARBA00022692"/>
    </source>
</evidence>
<dbReference type="GO" id="GO:0005886">
    <property type="term" value="C:plasma membrane"/>
    <property type="evidence" value="ECO:0007669"/>
    <property type="project" value="UniProtKB-SubCell"/>
</dbReference>
<dbReference type="CDD" id="cd06662">
    <property type="entry name" value="SURF1"/>
    <property type="match status" value="1"/>
</dbReference>
<protein>
    <recommendedName>
        <fullName evidence="6">SURF1-like protein</fullName>
    </recommendedName>
</protein>
<dbReference type="InterPro" id="IPR002994">
    <property type="entry name" value="Surf1/Shy1"/>
</dbReference>
<comment type="subcellular location">
    <subcellularLocation>
        <location evidence="6">Cell membrane</location>
        <topology evidence="6">Multi-pass membrane protein</topology>
    </subcellularLocation>
    <subcellularLocation>
        <location evidence="1">Membrane</location>
    </subcellularLocation>
</comment>
<reference evidence="7 8" key="1">
    <citation type="submission" date="2016-12" db="EMBL/GenBank/DDBJ databases">
        <title>Diversity of luminous bacteria.</title>
        <authorList>
            <person name="Yoshizawa S."/>
            <person name="Kogure K."/>
        </authorList>
    </citation>
    <scope>NUCLEOTIDE SEQUENCE [LARGE SCALE GENOMIC DNA]</scope>
    <source>
        <strain evidence="7 8">SA4-48</strain>
    </source>
</reference>
<name>A0A2S7UUC2_9GAMM</name>
<dbReference type="PANTHER" id="PTHR23427:SF2">
    <property type="entry name" value="SURFEIT LOCUS PROTEIN 1"/>
    <property type="match status" value="1"/>
</dbReference>